<evidence type="ECO:0000313" key="7">
    <source>
        <dbReference type="EMBL" id="MBO0448794.1"/>
    </source>
</evidence>
<dbReference type="PANTHER" id="PTHR43133">
    <property type="entry name" value="RNA POLYMERASE ECF-TYPE SIGMA FACTO"/>
    <property type="match status" value="1"/>
</dbReference>
<evidence type="ECO:0000259" key="6">
    <source>
        <dbReference type="Pfam" id="PF08281"/>
    </source>
</evidence>
<sequence>MKTEIKLVKKAQKGDHTAFFSLMKNYEVRLYNLAKRFLHNEYDIADVLQETTISAYENLNQLKQPQYFYTWLCKILINKSKALLLKNSKVSIGFTYENLTQNASSQKLDFELSLTLENLLDELKDTYKIPLVLYYYNGFSVKEISEILNEPVGTIKSKLSRGRNLIKKELKKQEVFHEKF</sequence>
<accession>A0ABS3H5R2</accession>
<evidence type="ECO:0000256" key="4">
    <source>
        <dbReference type="ARBA" id="ARBA00023163"/>
    </source>
</evidence>
<dbReference type="InterPro" id="IPR007627">
    <property type="entry name" value="RNA_pol_sigma70_r2"/>
</dbReference>
<keyword evidence="2" id="KW-0805">Transcription regulation</keyword>
<feature type="domain" description="RNA polymerase sigma-70 region 2" evidence="5">
    <location>
        <begin position="23"/>
        <end position="88"/>
    </location>
</feature>
<keyword evidence="4" id="KW-0804">Transcription</keyword>
<organism evidence="7 8">
    <name type="scientific">Candidatus Enterococcus myersii</name>
    <dbReference type="NCBI Taxonomy" id="2815322"/>
    <lineage>
        <taxon>Bacteria</taxon>
        <taxon>Bacillati</taxon>
        <taxon>Bacillota</taxon>
        <taxon>Bacilli</taxon>
        <taxon>Lactobacillales</taxon>
        <taxon>Enterococcaceae</taxon>
        <taxon>Enterococcus</taxon>
    </lineage>
</organism>
<dbReference type="CDD" id="cd06171">
    <property type="entry name" value="Sigma70_r4"/>
    <property type="match status" value="1"/>
</dbReference>
<dbReference type="InterPro" id="IPR036388">
    <property type="entry name" value="WH-like_DNA-bd_sf"/>
</dbReference>
<dbReference type="RefSeq" id="WP_206902989.1">
    <property type="nucleotide sequence ID" value="NZ_JAFLVT010000006.1"/>
</dbReference>
<feature type="domain" description="RNA polymerase sigma factor 70 region 4 type 2" evidence="6">
    <location>
        <begin position="115"/>
        <end position="164"/>
    </location>
</feature>
<dbReference type="InterPro" id="IPR013324">
    <property type="entry name" value="RNA_pol_sigma_r3/r4-like"/>
</dbReference>
<dbReference type="SUPFAM" id="SSF88946">
    <property type="entry name" value="Sigma2 domain of RNA polymerase sigma factors"/>
    <property type="match status" value="1"/>
</dbReference>
<keyword evidence="8" id="KW-1185">Reference proteome</keyword>
<dbReference type="InterPro" id="IPR013249">
    <property type="entry name" value="RNA_pol_sigma70_r4_t2"/>
</dbReference>
<dbReference type="EMBL" id="JAFLVT010000006">
    <property type="protein sequence ID" value="MBO0448794.1"/>
    <property type="molecule type" value="Genomic_DNA"/>
</dbReference>
<comment type="caution">
    <text evidence="7">The sequence shown here is derived from an EMBL/GenBank/DDBJ whole genome shotgun (WGS) entry which is preliminary data.</text>
</comment>
<evidence type="ECO:0000313" key="8">
    <source>
        <dbReference type="Proteomes" id="UP000664256"/>
    </source>
</evidence>
<dbReference type="Gene3D" id="1.10.1740.10">
    <property type="match status" value="1"/>
</dbReference>
<dbReference type="SUPFAM" id="SSF88659">
    <property type="entry name" value="Sigma3 and sigma4 domains of RNA polymerase sigma factors"/>
    <property type="match status" value="1"/>
</dbReference>
<dbReference type="Pfam" id="PF08281">
    <property type="entry name" value="Sigma70_r4_2"/>
    <property type="match status" value="1"/>
</dbReference>
<evidence type="ECO:0000259" key="5">
    <source>
        <dbReference type="Pfam" id="PF04542"/>
    </source>
</evidence>
<comment type="similarity">
    <text evidence="1">Belongs to the sigma-70 factor family. ECF subfamily.</text>
</comment>
<keyword evidence="3" id="KW-0731">Sigma factor</keyword>
<dbReference type="PANTHER" id="PTHR43133:SF51">
    <property type="entry name" value="RNA POLYMERASE SIGMA FACTOR"/>
    <property type="match status" value="1"/>
</dbReference>
<gene>
    <name evidence="7" type="ORF">JZO76_04515</name>
</gene>
<dbReference type="InterPro" id="IPR039425">
    <property type="entry name" value="RNA_pol_sigma-70-like"/>
</dbReference>
<dbReference type="InterPro" id="IPR014284">
    <property type="entry name" value="RNA_pol_sigma-70_dom"/>
</dbReference>
<dbReference type="Proteomes" id="UP000664256">
    <property type="component" value="Unassembled WGS sequence"/>
</dbReference>
<name>A0ABS3H5R2_9ENTE</name>
<evidence type="ECO:0000256" key="3">
    <source>
        <dbReference type="ARBA" id="ARBA00023082"/>
    </source>
</evidence>
<reference evidence="7 8" key="1">
    <citation type="submission" date="2021-03" db="EMBL/GenBank/DDBJ databases">
        <title>Enterococcal diversity collection.</title>
        <authorList>
            <person name="Gilmore M.S."/>
            <person name="Schwartzman J."/>
            <person name="Van Tyne D."/>
            <person name="Martin M."/>
            <person name="Earl A.M."/>
            <person name="Manson A.L."/>
            <person name="Straub T."/>
            <person name="Salamzade R."/>
            <person name="Saavedra J."/>
            <person name="Lebreton F."/>
            <person name="Prichula J."/>
            <person name="Schaufler K."/>
            <person name="Gaca A."/>
            <person name="Sgardioli B."/>
            <person name="Wagenaar J."/>
            <person name="Strong T."/>
        </authorList>
    </citation>
    <scope>NUCLEOTIDE SEQUENCE [LARGE SCALE GENOMIC DNA]</scope>
    <source>
        <strain evidence="7 8">MJM12</strain>
    </source>
</reference>
<evidence type="ECO:0000256" key="1">
    <source>
        <dbReference type="ARBA" id="ARBA00010641"/>
    </source>
</evidence>
<protein>
    <submittedName>
        <fullName evidence="7">Sigma-70 family RNA polymerase sigma factor</fullName>
    </submittedName>
</protein>
<evidence type="ECO:0000256" key="2">
    <source>
        <dbReference type="ARBA" id="ARBA00023015"/>
    </source>
</evidence>
<proteinExistence type="inferred from homology"/>
<dbReference type="Pfam" id="PF04542">
    <property type="entry name" value="Sigma70_r2"/>
    <property type="match status" value="1"/>
</dbReference>
<dbReference type="NCBIfam" id="TIGR02937">
    <property type="entry name" value="sigma70-ECF"/>
    <property type="match status" value="1"/>
</dbReference>
<dbReference type="Gene3D" id="1.10.10.10">
    <property type="entry name" value="Winged helix-like DNA-binding domain superfamily/Winged helix DNA-binding domain"/>
    <property type="match status" value="1"/>
</dbReference>
<dbReference type="InterPro" id="IPR013325">
    <property type="entry name" value="RNA_pol_sigma_r2"/>
</dbReference>